<comment type="similarity">
    <text evidence="2 15">Belongs to the thiolase-like superfamily. HMG-CoA synthase family.</text>
</comment>
<name>A0AAV6R2W0_SOLSE</name>
<dbReference type="GO" id="GO:0006084">
    <property type="term" value="P:acetyl-CoA metabolic process"/>
    <property type="evidence" value="ECO:0007669"/>
    <property type="project" value="InterPro"/>
</dbReference>
<feature type="binding site" evidence="14">
    <location>
        <position position="333"/>
    </location>
    <ligand>
        <name>CoA</name>
        <dbReference type="ChEBI" id="CHEBI:57287"/>
    </ligand>
</feature>
<proteinExistence type="inferred from homology"/>
<protein>
    <recommendedName>
        <fullName evidence="3 15">Hydroxymethylglutaryl-CoA synthase</fullName>
        <shortName evidence="15">HMG-CoA synthase</shortName>
        <ecNumber evidence="3 15">2.3.3.10</ecNumber>
    </recommendedName>
    <alternativeName>
        <fullName evidence="11 15">3-hydroxy-3-methylglutaryl coenzyme A synthase</fullName>
    </alternativeName>
</protein>
<organism evidence="19 20">
    <name type="scientific">Solea senegalensis</name>
    <name type="common">Senegalese sole</name>
    <dbReference type="NCBI Taxonomy" id="28829"/>
    <lineage>
        <taxon>Eukaryota</taxon>
        <taxon>Metazoa</taxon>
        <taxon>Chordata</taxon>
        <taxon>Craniata</taxon>
        <taxon>Vertebrata</taxon>
        <taxon>Euteleostomi</taxon>
        <taxon>Actinopterygii</taxon>
        <taxon>Neopterygii</taxon>
        <taxon>Teleostei</taxon>
        <taxon>Neoteleostei</taxon>
        <taxon>Acanthomorphata</taxon>
        <taxon>Carangaria</taxon>
        <taxon>Pleuronectiformes</taxon>
        <taxon>Pleuronectoidei</taxon>
        <taxon>Soleidae</taxon>
        <taxon>Solea</taxon>
    </lineage>
</organism>
<evidence type="ECO:0000256" key="6">
    <source>
        <dbReference type="ARBA" id="ARBA00022778"/>
    </source>
</evidence>
<evidence type="ECO:0000256" key="15">
    <source>
        <dbReference type="RuleBase" id="RU364071"/>
    </source>
</evidence>
<dbReference type="Pfam" id="PF01154">
    <property type="entry name" value="HMG_CoA_synt_N"/>
    <property type="match status" value="1"/>
</dbReference>
<dbReference type="EC" id="2.3.3.10" evidence="3 15"/>
<keyword evidence="20" id="KW-1185">Reference proteome</keyword>
<dbReference type="NCBIfam" id="TIGR01833">
    <property type="entry name" value="HMG-CoA-S_euk"/>
    <property type="match status" value="1"/>
</dbReference>
<dbReference type="Proteomes" id="UP000693946">
    <property type="component" value="Linkage Group LG21"/>
</dbReference>
<keyword evidence="15" id="KW-0443">Lipid metabolism</keyword>
<dbReference type="FunFam" id="3.40.47.10:FF:000008">
    <property type="entry name" value="3-hydroxy-3-methylglutaryl coenzyme A synthase"/>
    <property type="match status" value="1"/>
</dbReference>
<feature type="domain" description="Hydroxymethylglutaryl-coenzyme A synthase N-terminal" evidence="17">
    <location>
        <begin position="125"/>
        <end position="298"/>
    </location>
</feature>
<keyword evidence="15" id="KW-0444">Lipid biosynthesis</keyword>
<dbReference type="PANTHER" id="PTHR43323">
    <property type="entry name" value="3-HYDROXY-3-METHYLGLUTARYL COENZYME A SYNTHASE"/>
    <property type="match status" value="1"/>
</dbReference>
<dbReference type="InterPro" id="IPR000590">
    <property type="entry name" value="HMG_CoA_synt_AS"/>
</dbReference>
<feature type="binding site" evidence="14">
    <location>
        <position position="385"/>
    </location>
    <ligand>
        <name>CoA</name>
        <dbReference type="ChEBI" id="CHEBI:57287"/>
    </ligand>
</feature>
<evidence type="ECO:0000259" key="18">
    <source>
        <dbReference type="Pfam" id="PF08540"/>
    </source>
</evidence>
<evidence type="ECO:0000259" key="17">
    <source>
        <dbReference type="Pfam" id="PF01154"/>
    </source>
</evidence>
<comment type="function">
    <text evidence="15">Catalyzes the condensation of acetyl-CoA with acetoacetyl-CoA to form HMG-CoA.</text>
</comment>
<evidence type="ECO:0000256" key="8">
    <source>
        <dbReference type="ARBA" id="ARBA00023011"/>
    </source>
</evidence>
<evidence type="ECO:0000256" key="1">
    <source>
        <dbReference type="ARBA" id="ARBA00005218"/>
    </source>
</evidence>
<keyword evidence="8 15" id="KW-0756">Sterol biosynthesis</keyword>
<dbReference type="GO" id="GO:0004421">
    <property type="term" value="F:hydroxymethylglutaryl-CoA synthase activity"/>
    <property type="evidence" value="ECO:0007669"/>
    <property type="project" value="UniProtKB-EC"/>
</dbReference>
<feature type="binding site" evidence="14">
    <location>
        <position position="381"/>
    </location>
    <ligand>
        <name>CoA</name>
        <dbReference type="ChEBI" id="CHEBI:57287"/>
    </ligand>
</feature>
<keyword evidence="6" id="KW-0152">Cholesterol biosynthesis</keyword>
<feature type="domain" description="Hydroxymethylglutaryl-coenzyme A synthase C-terminal" evidence="18">
    <location>
        <begin position="300"/>
        <end position="582"/>
    </location>
</feature>
<evidence type="ECO:0000313" key="19">
    <source>
        <dbReference type="EMBL" id="KAG7499732.1"/>
    </source>
</evidence>
<reference evidence="19 20" key="1">
    <citation type="journal article" date="2021" name="Sci. Rep.">
        <title>Chromosome anchoring in Senegalese sole (Solea senegalensis) reveals sex-associated markers and genome rearrangements in flatfish.</title>
        <authorList>
            <person name="Guerrero-Cozar I."/>
            <person name="Gomez-Garrido J."/>
            <person name="Berbel C."/>
            <person name="Martinez-Blanch J.F."/>
            <person name="Alioto T."/>
            <person name="Claros M.G."/>
            <person name="Gagnaire P.A."/>
            <person name="Manchado M."/>
        </authorList>
    </citation>
    <scope>NUCLEOTIDE SEQUENCE [LARGE SCALE GENOMIC DNA]</scope>
    <source>
        <strain evidence="19">Sse05_10M</strain>
    </source>
</reference>
<dbReference type="PROSITE" id="PS01226">
    <property type="entry name" value="HMG_COA_SYNTHASE"/>
    <property type="match status" value="1"/>
</dbReference>
<gene>
    <name evidence="19" type="ORF">JOB18_047972</name>
</gene>
<dbReference type="CDD" id="cd00827">
    <property type="entry name" value="init_cond_enzymes"/>
    <property type="match status" value="1"/>
</dbReference>
<evidence type="ECO:0000256" key="2">
    <source>
        <dbReference type="ARBA" id="ARBA00007061"/>
    </source>
</evidence>
<keyword evidence="10 15" id="KW-0753">Steroid metabolism</keyword>
<dbReference type="EMBL" id="JAGKHQ010000014">
    <property type="protein sequence ID" value="KAG7499732.1"/>
    <property type="molecule type" value="Genomic_DNA"/>
</dbReference>
<accession>A0AAV6R2W0</accession>
<feature type="region of interest" description="Disordered" evidence="16">
    <location>
        <begin position="587"/>
        <end position="630"/>
    </location>
</feature>
<evidence type="ECO:0000256" key="14">
    <source>
        <dbReference type="PIRSR" id="PIRSR610122-2"/>
    </source>
</evidence>
<dbReference type="GO" id="GO:0010142">
    <property type="term" value="P:farnesyl diphosphate biosynthetic process, mevalonate pathway"/>
    <property type="evidence" value="ECO:0007669"/>
    <property type="project" value="InterPro"/>
</dbReference>
<keyword evidence="5 15" id="KW-0808">Transferase</keyword>
<evidence type="ECO:0000256" key="12">
    <source>
        <dbReference type="ARBA" id="ARBA00049887"/>
    </source>
</evidence>
<evidence type="ECO:0000256" key="4">
    <source>
        <dbReference type="ARBA" id="ARBA00022548"/>
    </source>
</evidence>
<dbReference type="InterPro" id="IPR010122">
    <property type="entry name" value="HMG_CoA_synthase_euk"/>
</dbReference>
<evidence type="ECO:0000256" key="9">
    <source>
        <dbReference type="ARBA" id="ARBA00023166"/>
    </source>
</evidence>
<evidence type="ECO:0000256" key="3">
    <source>
        <dbReference type="ARBA" id="ARBA00012978"/>
    </source>
</evidence>
<evidence type="ECO:0000256" key="11">
    <source>
        <dbReference type="ARBA" id="ARBA00033130"/>
    </source>
</evidence>
<comment type="caution">
    <text evidence="19">The sequence shown here is derived from an EMBL/GenBank/DDBJ whole genome shotgun (WGS) entry which is preliminary data.</text>
</comment>
<evidence type="ECO:0000256" key="16">
    <source>
        <dbReference type="SAM" id="MobiDB-lite"/>
    </source>
</evidence>
<comment type="catalytic activity">
    <reaction evidence="12">
        <text>acetoacetyl-CoA + acetyl-CoA + H2O = (3S)-3-hydroxy-3-methylglutaryl-CoA + CoA + H(+)</text>
        <dbReference type="Rhea" id="RHEA:10188"/>
        <dbReference type="ChEBI" id="CHEBI:15377"/>
        <dbReference type="ChEBI" id="CHEBI:15378"/>
        <dbReference type="ChEBI" id="CHEBI:43074"/>
        <dbReference type="ChEBI" id="CHEBI:57286"/>
        <dbReference type="ChEBI" id="CHEBI:57287"/>
        <dbReference type="ChEBI" id="CHEBI:57288"/>
        <dbReference type="EC" id="2.3.3.10"/>
    </reaction>
    <physiologicalReaction direction="left-to-right" evidence="12">
        <dbReference type="Rhea" id="RHEA:10189"/>
    </physiologicalReaction>
</comment>
<keyword evidence="4" id="KW-0153">Cholesterol metabolism</keyword>
<dbReference type="Pfam" id="PF08540">
    <property type="entry name" value="HMG_CoA_synt_C"/>
    <property type="match status" value="1"/>
</dbReference>
<evidence type="ECO:0000313" key="20">
    <source>
        <dbReference type="Proteomes" id="UP000693946"/>
    </source>
</evidence>
<evidence type="ECO:0000256" key="7">
    <source>
        <dbReference type="ARBA" id="ARBA00022955"/>
    </source>
</evidence>
<dbReference type="AlphaFoldDB" id="A0AAV6R2W0"/>
<dbReference type="InterPro" id="IPR013528">
    <property type="entry name" value="HMG_CoA_synth_N"/>
</dbReference>
<evidence type="ECO:0000256" key="5">
    <source>
        <dbReference type="ARBA" id="ARBA00022679"/>
    </source>
</evidence>
<keyword evidence="9 15" id="KW-1207">Sterol metabolism</keyword>
<dbReference type="PANTHER" id="PTHR43323:SF2">
    <property type="entry name" value="HYDROXYMETHYLGLUTARYL-COA SYNTHASE"/>
    <property type="match status" value="1"/>
</dbReference>
<evidence type="ECO:0000256" key="10">
    <source>
        <dbReference type="ARBA" id="ARBA00023221"/>
    </source>
</evidence>
<feature type="active site" description="Proton donor/acceptor" evidence="13">
    <location>
        <position position="376"/>
    </location>
</feature>
<comment type="pathway">
    <text evidence="1 15">Metabolic intermediate biosynthesis; (R)-mevalonate biosynthesis; (R)-mevalonate from acetyl-CoA: step 2/3.</text>
</comment>
<evidence type="ECO:0000256" key="13">
    <source>
        <dbReference type="PIRSR" id="PIRSR610122-1"/>
    </source>
</evidence>
<keyword evidence="7 15" id="KW-0752">Steroid biosynthesis</keyword>
<dbReference type="InterPro" id="IPR013746">
    <property type="entry name" value="HMG_CoA_synt_C_dom"/>
</dbReference>
<feature type="active site" description="Proton donor/acceptor" evidence="13">
    <location>
        <position position="207"/>
    </location>
</feature>
<feature type="active site" description="Acyl-thioester intermediate" evidence="13">
    <location>
        <position position="241"/>
    </location>
</feature>
<sequence length="630" mass="69139">MSSPPVALLHSSCSSKTEREQLTVSDLFHRLLTDERTHVAIDTLLCPTAAPGINPSLWLAASLTPDIVHVTRLAHCYVGGACCECRALIGRRSTGPDSAAALPVTITSYTVRMPGSASISCLGPWPKDVGIIAMELYFPSQFVDQAELEQFDGVPAGKYTVGLGQARMGFCSDCEDINSLCLTVVQRLMERNSLSYDSVGRLEVGTETIIDKSKSVKTVIMQLFEDSGNTDVEGIDTTNACYGGTAALFNAVNWVESSSWDGRYALVVAGDIAVYATGSARPTGGAGAVAMLVGPNAPLAFERGLRGTHMQHAYDFYKPDLMSEYPVVDGKLSIECYLSALDRCYSVFRNKIHAQWQRESSEKRFSLEDFGFLVFHSPYCKLVQKSLARLMLNDFLSHPNPDTETGPFTGLEAFRDVRPEDTYFDRDVEKAFMKASADLFERKTKPSLLISNQNGNMYTPSVYGCLASLIAQRTASQIAGQRIGVFSYGSGFAATLYSLRVTQDHTPGSSLDKLVSSLSDLKLRLDSRSKVSPAVFSENMKLREETHHLASYIPRGSVDDLFPGTWYLTRVDEKHRREYARRPLDHDLPTEPELIHTNSGTKTEHIPSPAKKMPRIPATMPSSEAAAVSN</sequence>
<dbReference type="GO" id="GO:0006695">
    <property type="term" value="P:cholesterol biosynthetic process"/>
    <property type="evidence" value="ECO:0007669"/>
    <property type="project" value="UniProtKB-KW"/>
</dbReference>